<dbReference type="GO" id="GO:0005886">
    <property type="term" value="C:plasma membrane"/>
    <property type="evidence" value="ECO:0007669"/>
    <property type="project" value="UniProtKB-SubCell"/>
</dbReference>
<keyword evidence="6 9" id="KW-1133">Transmembrane helix</keyword>
<comment type="subcellular location">
    <subcellularLocation>
        <location evidence="1">Cell inner membrane</location>
        <topology evidence="1">Multi-pass membrane protein</topology>
    </subcellularLocation>
</comment>
<keyword evidence="2" id="KW-0813">Transport</keyword>
<evidence type="ECO:0000256" key="2">
    <source>
        <dbReference type="ARBA" id="ARBA00022448"/>
    </source>
</evidence>
<dbReference type="OrthoDB" id="63744at2"/>
<evidence type="ECO:0000256" key="3">
    <source>
        <dbReference type="ARBA" id="ARBA00022475"/>
    </source>
</evidence>
<protein>
    <submittedName>
        <fullName evidence="11">Tripartite ATP-independent periplasmic transporters, DctQ component</fullName>
    </submittedName>
</protein>
<feature type="transmembrane region" description="Helical" evidence="9">
    <location>
        <begin position="21"/>
        <end position="43"/>
    </location>
</feature>
<evidence type="ECO:0000313" key="12">
    <source>
        <dbReference type="Proteomes" id="UP000040453"/>
    </source>
</evidence>
<dbReference type="EMBL" id="CDGG01000001">
    <property type="protein sequence ID" value="CEI82642.1"/>
    <property type="molecule type" value="Genomic_DNA"/>
</dbReference>
<feature type="transmembrane region" description="Helical" evidence="9">
    <location>
        <begin position="49"/>
        <end position="72"/>
    </location>
</feature>
<evidence type="ECO:0000313" key="11">
    <source>
        <dbReference type="EMBL" id="CEI82642.1"/>
    </source>
</evidence>
<evidence type="ECO:0000256" key="5">
    <source>
        <dbReference type="ARBA" id="ARBA00022692"/>
    </source>
</evidence>
<evidence type="ECO:0000259" key="10">
    <source>
        <dbReference type="Pfam" id="PF04290"/>
    </source>
</evidence>
<dbReference type="Pfam" id="PF04290">
    <property type="entry name" value="DctQ"/>
    <property type="match status" value="1"/>
</dbReference>
<accession>A0A0A1MST9</accession>
<reference evidence="11 12" key="1">
    <citation type="submission" date="2014-11" db="EMBL/GenBank/DDBJ databases">
        <authorList>
            <person name="Urmite Genomes Urmite Genomes"/>
        </authorList>
    </citation>
    <scope>NUCLEOTIDE SEQUENCE [LARGE SCALE GENOMIC DNA]</scope>
    <source>
        <strain evidence="11 12">Oc5</strain>
    </source>
</reference>
<dbReference type="RefSeq" id="WP_042532616.1">
    <property type="nucleotide sequence ID" value="NZ_CDGG01000001.1"/>
</dbReference>
<dbReference type="STRING" id="545501.BN997_02525"/>
<evidence type="ECO:0000256" key="7">
    <source>
        <dbReference type="ARBA" id="ARBA00023136"/>
    </source>
</evidence>
<evidence type="ECO:0000256" key="4">
    <source>
        <dbReference type="ARBA" id="ARBA00022519"/>
    </source>
</evidence>
<name>A0A0A1MST9_9BACI</name>
<sequence length="170" mass="19398">MRVVHKVIKGIDTINLWVGRIGSWSILVLTLLIVFEVISRRVFNSPTIWTYEVITMVFGFHFMIVAAFALLYKSLVSVDLLYSRLSEKKQAIMDLITYFILFFPFIIFVFYISFGNAVDSWIIKETSSSLFGAPVYLTYTIVPVAFGLLMLQGISEVLKRIVILAKEGSH</sequence>
<evidence type="ECO:0000256" key="1">
    <source>
        <dbReference type="ARBA" id="ARBA00004429"/>
    </source>
</evidence>
<keyword evidence="5 9" id="KW-0812">Transmembrane</keyword>
<dbReference type="InterPro" id="IPR007387">
    <property type="entry name" value="TRAP_DctQ"/>
</dbReference>
<keyword evidence="12" id="KW-1185">Reference proteome</keyword>
<organism evidence="11 12">
    <name type="scientific">Oceanobacillus oncorhynchi</name>
    <dbReference type="NCBI Taxonomy" id="545501"/>
    <lineage>
        <taxon>Bacteria</taxon>
        <taxon>Bacillati</taxon>
        <taxon>Bacillota</taxon>
        <taxon>Bacilli</taxon>
        <taxon>Bacillales</taxon>
        <taxon>Bacillaceae</taxon>
        <taxon>Oceanobacillus</taxon>
    </lineage>
</organism>
<dbReference type="AlphaFoldDB" id="A0A0A1MST9"/>
<gene>
    <name evidence="11" type="ORF">BN997_02525</name>
</gene>
<comment type="similarity">
    <text evidence="8">Belongs to the TRAP transporter small permease family.</text>
</comment>
<dbReference type="PANTHER" id="PTHR35011">
    <property type="entry name" value="2,3-DIKETO-L-GULONATE TRAP TRANSPORTER SMALL PERMEASE PROTEIN YIAM"/>
    <property type="match status" value="1"/>
</dbReference>
<feature type="transmembrane region" description="Helical" evidence="9">
    <location>
        <begin position="133"/>
        <end position="151"/>
    </location>
</feature>
<keyword evidence="7 9" id="KW-0472">Membrane</keyword>
<proteinExistence type="inferred from homology"/>
<feature type="domain" description="Tripartite ATP-independent periplasmic transporters DctQ component" evidence="10">
    <location>
        <begin position="29"/>
        <end position="160"/>
    </location>
</feature>
<evidence type="ECO:0000256" key="6">
    <source>
        <dbReference type="ARBA" id="ARBA00022989"/>
    </source>
</evidence>
<evidence type="ECO:0000256" key="8">
    <source>
        <dbReference type="ARBA" id="ARBA00038436"/>
    </source>
</evidence>
<keyword evidence="4" id="KW-0997">Cell inner membrane</keyword>
<evidence type="ECO:0000256" key="9">
    <source>
        <dbReference type="SAM" id="Phobius"/>
    </source>
</evidence>
<keyword evidence="3" id="KW-1003">Cell membrane</keyword>
<dbReference type="PANTHER" id="PTHR35011:SF4">
    <property type="entry name" value="SLL1102 PROTEIN"/>
    <property type="match status" value="1"/>
</dbReference>
<feature type="transmembrane region" description="Helical" evidence="9">
    <location>
        <begin position="92"/>
        <end position="113"/>
    </location>
</feature>
<dbReference type="InterPro" id="IPR055348">
    <property type="entry name" value="DctQ"/>
</dbReference>
<dbReference type="Proteomes" id="UP000040453">
    <property type="component" value="Unassembled WGS sequence"/>
</dbReference>